<dbReference type="Pfam" id="PF22041">
    <property type="entry name" value="GST_C_7"/>
    <property type="match status" value="1"/>
</dbReference>
<evidence type="ECO:0000313" key="3">
    <source>
        <dbReference type="Proteomes" id="UP000077051"/>
    </source>
</evidence>
<accession>A0A168HZA3</accession>
<dbReference type="InterPro" id="IPR054416">
    <property type="entry name" value="GST_UstS-like_C"/>
</dbReference>
<name>A0A168HZA3_MUCCL</name>
<evidence type="ECO:0000259" key="1">
    <source>
        <dbReference type="PROSITE" id="PS50404"/>
    </source>
</evidence>
<proteinExistence type="predicted"/>
<sequence>MLANNHSVVFYDLELLKKPGLAWSPNTCKTRFALNLKKIPYETKWVNFDDIKTVIPAITKSDKRPLVPVIVHDDEPVVDSWHIAQYLEEKFPNNPSLFHGNVATHRFFQNYSEKHIIPAVFRLVLLDIHQSTGDQALQDWFRQDRESWMRGKTLEQFAGDASDNIAKLKSGIAIVSAHLKEFPFVTGEQPGWADVALLSHLAFLAALKPEIFKDHVLCDENMRAYWNRTEYIRSGVASPNL</sequence>
<dbReference type="PANTHER" id="PTHR43968:SF6">
    <property type="entry name" value="GLUTATHIONE S-TRANSFERASE OMEGA"/>
    <property type="match status" value="1"/>
</dbReference>
<feature type="domain" description="GST N-terminal" evidence="1">
    <location>
        <begin position="14"/>
        <end position="95"/>
    </location>
</feature>
<dbReference type="VEuPathDB" id="FungiDB:MUCCIDRAFT_185524"/>
<dbReference type="PANTHER" id="PTHR43968">
    <property type="match status" value="1"/>
</dbReference>
<dbReference type="OrthoDB" id="4951845at2759"/>
<dbReference type="Gene3D" id="1.20.1050.10">
    <property type="match status" value="1"/>
</dbReference>
<dbReference type="SUPFAM" id="SSF47616">
    <property type="entry name" value="GST C-terminal domain-like"/>
    <property type="match status" value="1"/>
</dbReference>
<keyword evidence="3" id="KW-1185">Reference proteome</keyword>
<dbReference type="Pfam" id="PF13417">
    <property type="entry name" value="GST_N_3"/>
    <property type="match status" value="1"/>
</dbReference>
<protein>
    <recommendedName>
        <fullName evidence="1">GST N-terminal domain-containing protein</fullName>
    </recommendedName>
</protein>
<dbReference type="AlphaFoldDB" id="A0A168HZA3"/>
<reference evidence="2 3" key="1">
    <citation type="submission" date="2015-06" db="EMBL/GenBank/DDBJ databases">
        <title>Expansion of signal transduction pathways in fungi by whole-genome duplication.</title>
        <authorList>
            <consortium name="DOE Joint Genome Institute"/>
            <person name="Corrochano L.M."/>
            <person name="Kuo A."/>
            <person name="Marcet-Houben M."/>
            <person name="Polaino S."/>
            <person name="Salamov A."/>
            <person name="Villalobos J.M."/>
            <person name="Alvarez M.I."/>
            <person name="Avalos J."/>
            <person name="Benito E.P."/>
            <person name="Benoit I."/>
            <person name="Burger G."/>
            <person name="Camino L.P."/>
            <person name="Canovas D."/>
            <person name="Cerda-Olmedo E."/>
            <person name="Cheng J.-F."/>
            <person name="Dominguez A."/>
            <person name="Elias M."/>
            <person name="Eslava A.P."/>
            <person name="Glaser F."/>
            <person name="Grimwood J."/>
            <person name="Gutierrez G."/>
            <person name="Heitman J."/>
            <person name="Henrissat B."/>
            <person name="Iturriaga E.A."/>
            <person name="Lang B.F."/>
            <person name="Lavin J.L."/>
            <person name="Lee S."/>
            <person name="Li W."/>
            <person name="Lindquist E."/>
            <person name="Lopez-Garcia S."/>
            <person name="Luque E.M."/>
            <person name="Marcos A.T."/>
            <person name="Martin J."/>
            <person name="Mccluskey K."/>
            <person name="Medina H.R."/>
            <person name="Miralles-Duran A."/>
            <person name="Miyazaki A."/>
            <person name="Munoz-Torres E."/>
            <person name="Oguiza J.A."/>
            <person name="Ohm R."/>
            <person name="Olmedo M."/>
            <person name="Orejas M."/>
            <person name="Ortiz-Castellanos L."/>
            <person name="Pisabarro A.G."/>
            <person name="Rodriguez-Romero J."/>
            <person name="Ruiz-Herrera J."/>
            <person name="Ruiz-Vazquez R."/>
            <person name="Sanz C."/>
            <person name="Schackwitz W."/>
            <person name="Schmutz J."/>
            <person name="Shahriari M."/>
            <person name="Shelest E."/>
            <person name="Silva-Franco F."/>
            <person name="Soanes D."/>
            <person name="Syed K."/>
            <person name="Tagua V.G."/>
            <person name="Talbot N.J."/>
            <person name="Thon M."/>
            <person name="De Vries R.P."/>
            <person name="Wiebenga A."/>
            <person name="Yadav J.S."/>
            <person name="Braun E.L."/>
            <person name="Baker S."/>
            <person name="Garre V."/>
            <person name="Horwitz B."/>
            <person name="Torres-Martinez S."/>
            <person name="Idnurm A."/>
            <person name="Herrera-Estrella A."/>
            <person name="Gabaldon T."/>
            <person name="Grigoriev I.V."/>
        </authorList>
    </citation>
    <scope>NUCLEOTIDE SEQUENCE [LARGE SCALE GENOMIC DNA]</scope>
    <source>
        <strain evidence="2 3">CBS 277.49</strain>
    </source>
</reference>
<dbReference type="InterPro" id="IPR036282">
    <property type="entry name" value="Glutathione-S-Trfase_C_sf"/>
</dbReference>
<dbReference type="InterPro" id="IPR036249">
    <property type="entry name" value="Thioredoxin-like_sf"/>
</dbReference>
<dbReference type="PROSITE" id="PS50404">
    <property type="entry name" value="GST_NTER"/>
    <property type="match status" value="1"/>
</dbReference>
<dbReference type="GO" id="GO:0005737">
    <property type="term" value="C:cytoplasm"/>
    <property type="evidence" value="ECO:0007669"/>
    <property type="project" value="TreeGrafter"/>
</dbReference>
<dbReference type="STRING" id="747725.A0A168HZA3"/>
<dbReference type="InterPro" id="IPR050983">
    <property type="entry name" value="GST_Omega/HSP26"/>
</dbReference>
<organism evidence="2 3">
    <name type="scientific">Mucor lusitanicus CBS 277.49</name>
    <dbReference type="NCBI Taxonomy" id="747725"/>
    <lineage>
        <taxon>Eukaryota</taxon>
        <taxon>Fungi</taxon>
        <taxon>Fungi incertae sedis</taxon>
        <taxon>Mucoromycota</taxon>
        <taxon>Mucoromycotina</taxon>
        <taxon>Mucoromycetes</taxon>
        <taxon>Mucorales</taxon>
        <taxon>Mucorineae</taxon>
        <taxon>Mucoraceae</taxon>
        <taxon>Mucor</taxon>
    </lineage>
</organism>
<gene>
    <name evidence="2" type="ORF">MUCCIDRAFT_185524</name>
</gene>
<dbReference type="SUPFAM" id="SSF52833">
    <property type="entry name" value="Thioredoxin-like"/>
    <property type="match status" value="1"/>
</dbReference>
<comment type="caution">
    <text evidence="2">The sequence shown here is derived from an EMBL/GenBank/DDBJ whole genome shotgun (WGS) entry which is preliminary data.</text>
</comment>
<dbReference type="EMBL" id="AMYB01000008">
    <property type="protein sequence ID" value="OAC99370.1"/>
    <property type="molecule type" value="Genomic_DNA"/>
</dbReference>
<evidence type="ECO:0000313" key="2">
    <source>
        <dbReference type="EMBL" id="OAC99370.1"/>
    </source>
</evidence>
<dbReference type="InterPro" id="IPR004045">
    <property type="entry name" value="Glutathione_S-Trfase_N"/>
</dbReference>
<dbReference type="Gene3D" id="3.40.30.10">
    <property type="entry name" value="Glutaredoxin"/>
    <property type="match status" value="1"/>
</dbReference>
<dbReference type="Proteomes" id="UP000077051">
    <property type="component" value="Unassembled WGS sequence"/>
</dbReference>